<dbReference type="PANTHER" id="PTHR16469:SF27">
    <property type="entry name" value="UBIQUITIN-ASSOCIATED AND SH3 DOMAIN-CONTAINING BA-RELATED"/>
    <property type="match status" value="1"/>
</dbReference>
<dbReference type="AlphaFoldDB" id="A0A6B0YYF5"/>
<protein>
    <submittedName>
        <fullName evidence="2">Histidine phosphatase family protein</fullName>
    </submittedName>
</protein>
<name>A0A6B0YYF5_9CHLR</name>
<evidence type="ECO:0000256" key="1">
    <source>
        <dbReference type="SAM" id="MobiDB-lite"/>
    </source>
</evidence>
<feature type="region of interest" description="Disordered" evidence="1">
    <location>
        <begin position="29"/>
        <end position="55"/>
    </location>
</feature>
<dbReference type="InterPro" id="IPR013078">
    <property type="entry name" value="His_Pase_superF_clade-1"/>
</dbReference>
<dbReference type="InterPro" id="IPR051710">
    <property type="entry name" value="Phosphatase_SH3-domain"/>
</dbReference>
<evidence type="ECO:0000313" key="2">
    <source>
        <dbReference type="EMBL" id="MXY95693.1"/>
    </source>
</evidence>
<reference evidence="2" key="1">
    <citation type="submission" date="2019-09" db="EMBL/GenBank/DDBJ databases">
        <title>Characterisation of the sponge microbiome using genome-centric metagenomics.</title>
        <authorList>
            <person name="Engelberts J.P."/>
            <person name="Robbins S.J."/>
            <person name="De Goeij J.M."/>
            <person name="Aranda M."/>
            <person name="Bell S.C."/>
            <person name="Webster N.S."/>
        </authorList>
    </citation>
    <scope>NUCLEOTIDE SEQUENCE</scope>
    <source>
        <strain evidence="2">SB0664_bin_27</strain>
    </source>
</reference>
<proteinExistence type="predicted"/>
<dbReference type="InterPro" id="IPR029033">
    <property type="entry name" value="His_PPase_superfam"/>
</dbReference>
<dbReference type="Gene3D" id="3.40.50.1240">
    <property type="entry name" value="Phosphoglycerate mutase-like"/>
    <property type="match status" value="1"/>
</dbReference>
<dbReference type="SMART" id="SM00855">
    <property type="entry name" value="PGAM"/>
    <property type="match status" value="1"/>
</dbReference>
<dbReference type="SUPFAM" id="SSF53254">
    <property type="entry name" value="Phosphoglycerate mutase-like"/>
    <property type="match status" value="1"/>
</dbReference>
<sequence>MAFVSGDSAVIHYPGRVAVVLSAVNCRASAPSGAPDSDHGSRRNQGQERSRPVSQRIWIVRHGNREDFQNPGWSKTAQRPFDPALSADGETQAREVGLSLQGEQVHCIFASPFLRTIQTASHIADALDLSVRLEPGIGEILPNVKSTPALLPESERKRRFPRIDEDYTVIRELSYPENSEEGHERAAAAAHELTDRFPDKNLLMVTHGAPVVGIVRGLTGLKDRITVPLCCIFTLQRHGPGWEVVQLSETSHLSNQETSKRYAHSG</sequence>
<accession>A0A6B0YYF5</accession>
<organism evidence="2">
    <name type="scientific">Caldilineaceae bacterium SB0664_bin_27</name>
    <dbReference type="NCBI Taxonomy" id="2605260"/>
    <lineage>
        <taxon>Bacteria</taxon>
        <taxon>Bacillati</taxon>
        <taxon>Chloroflexota</taxon>
        <taxon>Caldilineae</taxon>
        <taxon>Caldilineales</taxon>
        <taxon>Caldilineaceae</taxon>
    </lineage>
</organism>
<dbReference type="EMBL" id="VXRG01000167">
    <property type="protein sequence ID" value="MXY95693.1"/>
    <property type="molecule type" value="Genomic_DNA"/>
</dbReference>
<gene>
    <name evidence="2" type="ORF">F4Y42_19825</name>
</gene>
<comment type="caution">
    <text evidence="2">The sequence shown here is derived from an EMBL/GenBank/DDBJ whole genome shotgun (WGS) entry which is preliminary data.</text>
</comment>
<dbReference type="Pfam" id="PF00300">
    <property type="entry name" value="His_Phos_1"/>
    <property type="match status" value="1"/>
</dbReference>
<dbReference type="PANTHER" id="PTHR16469">
    <property type="entry name" value="UBIQUITIN-ASSOCIATED AND SH3 DOMAIN-CONTAINING BA-RELATED"/>
    <property type="match status" value="1"/>
</dbReference>
<dbReference type="CDD" id="cd07067">
    <property type="entry name" value="HP_PGM_like"/>
    <property type="match status" value="1"/>
</dbReference>
<feature type="compositionally biased region" description="Basic and acidic residues" evidence="1">
    <location>
        <begin position="36"/>
        <end position="51"/>
    </location>
</feature>